<name>A0A077W819_9FUNG</name>
<dbReference type="EMBL" id="LK023313">
    <property type="protein sequence ID" value="CDS02940.1"/>
    <property type="molecule type" value="Genomic_DNA"/>
</dbReference>
<sequence>MKADYCYSTFHSTACIVIMFGMPRYQFYQHPGSISTTYTTNKNHPLVSAPRLHEDDMQTTMMRMRTSREITHSGDGSIMHDEEGPLNKAISSRRASMTRFGKANVRQQHQTHLACAFHR</sequence>
<dbReference type="AlphaFoldDB" id="A0A077W819"/>
<protein>
    <submittedName>
        <fullName evidence="1">Uncharacterized protein</fullName>
    </submittedName>
</protein>
<reference evidence="1" key="1">
    <citation type="journal article" date="2014" name="Genome Announc.">
        <title>De novo whole-genome sequence and genome annotation of Lichtheimia ramosa.</title>
        <authorList>
            <person name="Linde J."/>
            <person name="Schwartze V."/>
            <person name="Binder U."/>
            <person name="Lass-Florl C."/>
            <person name="Voigt K."/>
            <person name="Horn F."/>
        </authorList>
    </citation>
    <scope>NUCLEOTIDE SEQUENCE</scope>
    <source>
        <strain evidence="1">JMRC FSU:6197</strain>
    </source>
</reference>
<organism evidence="1">
    <name type="scientific">Lichtheimia ramosa</name>
    <dbReference type="NCBI Taxonomy" id="688394"/>
    <lineage>
        <taxon>Eukaryota</taxon>
        <taxon>Fungi</taxon>
        <taxon>Fungi incertae sedis</taxon>
        <taxon>Mucoromycota</taxon>
        <taxon>Mucoromycotina</taxon>
        <taxon>Mucoromycetes</taxon>
        <taxon>Mucorales</taxon>
        <taxon>Lichtheimiaceae</taxon>
        <taxon>Lichtheimia</taxon>
    </lineage>
</organism>
<proteinExistence type="predicted"/>
<gene>
    <name evidence="1" type="ORF">LRAMOSA00342</name>
</gene>
<evidence type="ECO:0000313" key="1">
    <source>
        <dbReference type="EMBL" id="CDS02940.1"/>
    </source>
</evidence>
<accession>A0A077W819</accession>